<dbReference type="InterPro" id="IPR011605">
    <property type="entry name" value="NusB_fam"/>
</dbReference>
<keyword evidence="3 6" id="KW-0694">RNA-binding</keyword>
<dbReference type="InterPro" id="IPR035926">
    <property type="entry name" value="NusB-like_sf"/>
</dbReference>
<dbReference type="HOGENOM" id="CLU_087843_3_3_9"/>
<dbReference type="PANTHER" id="PTHR11078">
    <property type="entry name" value="N UTILIZATION SUBSTANCE PROTEIN B-RELATED"/>
    <property type="match status" value="1"/>
</dbReference>
<dbReference type="KEGG" id="blr:BRLA_c016810"/>
<protein>
    <recommendedName>
        <fullName evidence="6">Transcription antitermination protein NusB</fullName>
    </recommendedName>
    <alternativeName>
        <fullName evidence="6">Antitermination factor NusB</fullName>
    </alternativeName>
</protein>
<accession>A0A075R8W3</accession>
<dbReference type="EMBL" id="CP007806">
    <property type="protein sequence ID" value="AIG26005.1"/>
    <property type="molecule type" value="Genomic_DNA"/>
</dbReference>
<dbReference type="PANTHER" id="PTHR11078:SF3">
    <property type="entry name" value="ANTITERMINATION NUSB DOMAIN-CONTAINING PROTEIN"/>
    <property type="match status" value="1"/>
</dbReference>
<name>A0A075R8W3_BRELA</name>
<dbReference type="Pfam" id="PF01029">
    <property type="entry name" value="NusB"/>
    <property type="match status" value="1"/>
</dbReference>
<dbReference type="SUPFAM" id="SSF48013">
    <property type="entry name" value="NusB-like"/>
    <property type="match status" value="1"/>
</dbReference>
<keyword evidence="9" id="KW-1185">Reference proteome</keyword>
<dbReference type="GO" id="GO:0005829">
    <property type="term" value="C:cytosol"/>
    <property type="evidence" value="ECO:0007669"/>
    <property type="project" value="TreeGrafter"/>
</dbReference>
<comment type="function">
    <text evidence="6">Involved in transcription antitermination. Required for transcription of ribosomal RNA (rRNA) genes. Binds specifically to the boxA antiterminator sequence of the ribosomal RNA (rrn) operons.</text>
</comment>
<dbReference type="RefSeq" id="WP_003337888.1">
    <property type="nucleotide sequence ID" value="NZ_CP007806.1"/>
</dbReference>
<evidence type="ECO:0000259" key="7">
    <source>
        <dbReference type="Pfam" id="PF01029"/>
    </source>
</evidence>
<evidence type="ECO:0000256" key="4">
    <source>
        <dbReference type="ARBA" id="ARBA00023015"/>
    </source>
</evidence>
<evidence type="ECO:0000313" key="9">
    <source>
        <dbReference type="Proteomes" id="UP000005850"/>
    </source>
</evidence>
<organism evidence="8 9">
    <name type="scientific">Brevibacillus laterosporus LMG 15441</name>
    <dbReference type="NCBI Taxonomy" id="1042163"/>
    <lineage>
        <taxon>Bacteria</taxon>
        <taxon>Bacillati</taxon>
        <taxon>Bacillota</taxon>
        <taxon>Bacilli</taxon>
        <taxon>Bacillales</taxon>
        <taxon>Paenibacillaceae</taxon>
        <taxon>Brevibacillus</taxon>
    </lineage>
</organism>
<dbReference type="GO" id="GO:0031564">
    <property type="term" value="P:transcription antitermination"/>
    <property type="evidence" value="ECO:0007669"/>
    <property type="project" value="UniProtKB-KW"/>
</dbReference>
<evidence type="ECO:0000256" key="2">
    <source>
        <dbReference type="ARBA" id="ARBA00022814"/>
    </source>
</evidence>
<dbReference type="GO" id="GO:0003723">
    <property type="term" value="F:RNA binding"/>
    <property type="evidence" value="ECO:0007669"/>
    <property type="project" value="UniProtKB-UniRule"/>
</dbReference>
<evidence type="ECO:0000313" key="8">
    <source>
        <dbReference type="EMBL" id="AIG26005.1"/>
    </source>
</evidence>
<dbReference type="Proteomes" id="UP000005850">
    <property type="component" value="Chromosome"/>
</dbReference>
<keyword evidence="5 6" id="KW-0804">Transcription</keyword>
<dbReference type="HAMAP" id="MF_00073">
    <property type="entry name" value="NusB"/>
    <property type="match status" value="1"/>
</dbReference>
<dbReference type="eggNOG" id="COG0781">
    <property type="taxonomic scope" value="Bacteria"/>
</dbReference>
<sequence>MKRRIAREKAVQILFQIDMAEVELHHALQMVMEDSSQDNKYLLYLVEGALNNLDSIDEAVKQYLRGWQLDRIANVDRAILRLAFFELMFEDGVPARVIVNEAIELAKLFSDDQSYRFVNGVLSNYLQSNERVETQE</sequence>
<dbReference type="AlphaFoldDB" id="A0A075R8W3"/>
<evidence type="ECO:0000256" key="1">
    <source>
        <dbReference type="ARBA" id="ARBA00005952"/>
    </source>
</evidence>
<evidence type="ECO:0000256" key="6">
    <source>
        <dbReference type="HAMAP-Rule" id="MF_00073"/>
    </source>
</evidence>
<dbReference type="InterPro" id="IPR006027">
    <property type="entry name" value="NusB_RsmB_TIM44"/>
</dbReference>
<evidence type="ECO:0000256" key="3">
    <source>
        <dbReference type="ARBA" id="ARBA00022884"/>
    </source>
</evidence>
<proteinExistence type="inferred from homology"/>
<dbReference type="NCBIfam" id="TIGR01951">
    <property type="entry name" value="nusB"/>
    <property type="match status" value="1"/>
</dbReference>
<dbReference type="CDD" id="cd00619">
    <property type="entry name" value="Terminator_NusB"/>
    <property type="match status" value="1"/>
</dbReference>
<reference evidence="8 9" key="1">
    <citation type="journal article" date="2011" name="J. Bacteriol.">
        <title>Genome sequence of Brevibacillus laterosporus LMG 15441, a pathogen of invertebrates.</title>
        <authorList>
            <person name="Djukic M."/>
            <person name="Poehlein A."/>
            <person name="Thurmer A."/>
            <person name="Daniel R."/>
        </authorList>
    </citation>
    <scope>NUCLEOTIDE SEQUENCE [LARGE SCALE GENOMIC DNA]</scope>
    <source>
        <strain evidence="8 9">LMG 15441</strain>
    </source>
</reference>
<gene>
    <name evidence="6 8" type="primary">nusB</name>
    <name evidence="8" type="ORF">BRLA_c016810</name>
</gene>
<evidence type="ECO:0000256" key="5">
    <source>
        <dbReference type="ARBA" id="ARBA00023163"/>
    </source>
</evidence>
<keyword evidence="2 6" id="KW-0889">Transcription antitermination</keyword>
<comment type="similarity">
    <text evidence="1 6">Belongs to the NusB family.</text>
</comment>
<keyword evidence="4 6" id="KW-0805">Transcription regulation</keyword>
<dbReference type="GO" id="GO:0006353">
    <property type="term" value="P:DNA-templated transcription termination"/>
    <property type="evidence" value="ECO:0007669"/>
    <property type="project" value="UniProtKB-UniRule"/>
</dbReference>
<dbReference type="STRING" id="1042163.BRLA_c016810"/>
<dbReference type="Gene3D" id="1.10.940.10">
    <property type="entry name" value="NusB-like"/>
    <property type="match status" value="1"/>
</dbReference>
<feature type="domain" description="NusB/RsmB/TIM44" evidence="7">
    <location>
        <begin position="5"/>
        <end position="126"/>
    </location>
</feature>